<comment type="subcellular location">
    <subcellularLocation>
        <location evidence="1">Cytoplasm</location>
    </subcellularLocation>
</comment>
<dbReference type="InterPro" id="IPR039397">
    <property type="entry name" value="RagA/B"/>
</dbReference>
<comment type="caution">
    <text evidence="8">The sequence shown here is derived from an EMBL/GenBank/DDBJ whole genome shotgun (WGS) entry which is preliminary data.</text>
</comment>
<evidence type="ECO:0000256" key="1">
    <source>
        <dbReference type="ARBA" id="ARBA00004496"/>
    </source>
</evidence>
<dbReference type="GO" id="GO:0010507">
    <property type="term" value="P:negative regulation of autophagy"/>
    <property type="evidence" value="ECO:0007669"/>
    <property type="project" value="TreeGrafter"/>
</dbReference>
<dbReference type="GO" id="GO:1904263">
    <property type="term" value="P:positive regulation of TORC1 signaling"/>
    <property type="evidence" value="ECO:0007669"/>
    <property type="project" value="TreeGrafter"/>
</dbReference>
<dbReference type="InterPro" id="IPR006762">
    <property type="entry name" value="Gtr1_RagA"/>
</dbReference>
<evidence type="ECO:0000256" key="5">
    <source>
        <dbReference type="ARBA" id="ARBA00023134"/>
    </source>
</evidence>
<dbReference type="Gene3D" id="3.30.450.190">
    <property type="match status" value="1"/>
</dbReference>
<evidence type="ECO:0008006" key="10">
    <source>
        <dbReference type="Google" id="ProtNLM"/>
    </source>
</evidence>
<dbReference type="PANTHER" id="PTHR11259">
    <property type="entry name" value="RAS-RELATED GTP BINDING RAG/GTR YEAST"/>
    <property type="match status" value="1"/>
</dbReference>
<dbReference type="OrthoDB" id="10020193at2759"/>
<keyword evidence="4 7" id="KW-0547">Nucleotide-binding</keyword>
<dbReference type="GO" id="GO:0005634">
    <property type="term" value="C:nucleus"/>
    <property type="evidence" value="ECO:0007669"/>
    <property type="project" value="TreeGrafter"/>
</dbReference>
<keyword evidence="5 7" id="KW-0342">GTP-binding</keyword>
<dbReference type="GO" id="GO:0009267">
    <property type="term" value="P:cellular response to starvation"/>
    <property type="evidence" value="ECO:0007669"/>
    <property type="project" value="TreeGrafter"/>
</dbReference>
<keyword evidence="3" id="KW-0963">Cytoplasm</keyword>
<dbReference type="FunFam" id="3.40.50.300:FF:000488">
    <property type="entry name" value="Small monomeric GTPase (Gtr1)"/>
    <property type="match status" value="1"/>
</dbReference>
<dbReference type="GO" id="GO:0005525">
    <property type="term" value="F:GTP binding"/>
    <property type="evidence" value="ECO:0007669"/>
    <property type="project" value="UniProtKB-UniRule"/>
</dbReference>
<dbReference type="Pfam" id="PF04670">
    <property type="entry name" value="Gtr1_RagA"/>
    <property type="match status" value="1"/>
</dbReference>
<evidence type="ECO:0000313" key="9">
    <source>
        <dbReference type="Proteomes" id="UP000822476"/>
    </source>
</evidence>
<gene>
    <name evidence="8" type="ORF">EG68_08985</name>
</gene>
<proteinExistence type="inferred from homology"/>
<evidence type="ECO:0000256" key="3">
    <source>
        <dbReference type="ARBA" id="ARBA00022490"/>
    </source>
</evidence>
<organism evidence="8 9">
    <name type="scientific">Paragonimus skrjabini miyazakii</name>
    <dbReference type="NCBI Taxonomy" id="59628"/>
    <lineage>
        <taxon>Eukaryota</taxon>
        <taxon>Metazoa</taxon>
        <taxon>Spiralia</taxon>
        <taxon>Lophotrochozoa</taxon>
        <taxon>Platyhelminthes</taxon>
        <taxon>Trematoda</taxon>
        <taxon>Digenea</taxon>
        <taxon>Plagiorchiida</taxon>
        <taxon>Troglotremata</taxon>
        <taxon>Troglotrematidae</taxon>
        <taxon>Paragonimus</taxon>
    </lineage>
</organism>
<dbReference type="PANTHER" id="PTHR11259:SF1">
    <property type="entry name" value="RAS-RELATED GTP-BINDING PROTEIN"/>
    <property type="match status" value="1"/>
</dbReference>
<dbReference type="Proteomes" id="UP000822476">
    <property type="component" value="Unassembled WGS sequence"/>
</dbReference>
<comment type="catalytic activity">
    <reaction evidence="6">
        <text>GTP + H2O = GDP + phosphate + H(+)</text>
        <dbReference type="Rhea" id="RHEA:19669"/>
        <dbReference type="ChEBI" id="CHEBI:15377"/>
        <dbReference type="ChEBI" id="CHEBI:15378"/>
        <dbReference type="ChEBI" id="CHEBI:37565"/>
        <dbReference type="ChEBI" id="CHEBI:43474"/>
        <dbReference type="ChEBI" id="CHEBI:58189"/>
    </reaction>
    <physiologicalReaction direction="left-to-right" evidence="6">
        <dbReference type="Rhea" id="RHEA:19670"/>
    </physiologicalReaction>
</comment>
<reference evidence="8" key="1">
    <citation type="submission" date="2019-07" db="EMBL/GenBank/DDBJ databases">
        <title>Annotation for the trematode Paragonimus miyazaki's.</title>
        <authorList>
            <person name="Choi Y.-J."/>
        </authorList>
    </citation>
    <scope>NUCLEOTIDE SEQUENCE</scope>
    <source>
        <strain evidence="8">Japan</strain>
    </source>
</reference>
<evidence type="ECO:0000256" key="2">
    <source>
        <dbReference type="ARBA" id="ARBA00007756"/>
    </source>
</evidence>
<evidence type="ECO:0000256" key="4">
    <source>
        <dbReference type="ARBA" id="ARBA00022741"/>
    </source>
</evidence>
<comment type="similarity">
    <text evidence="2 7">Belongs to the GTR/RAG GTP-binding protein family.</text>
</comment>
<dbReference type="GO" id="GO:0003924">
    <property type="term" value="F:GTPase activity"/>
    <property type="evidence" value="ECO:0007669"/>
    <property type="project" value="TreeGrafter"/>
</dbReference>
<name>A0A8S9YI17_9TREM</name>
<evidence type="ECO:0000256" key="7">
    <source>
        <dbReference type="RuleBase" id="RU367014"/>
    </source>
</evidence>
<dbReference type="FunFam" id="3.30.450.190:FF:000002">
    <property type="entry name" value="Ras-related GTP-binding protein A"/>
    <property type="match status" value="1"/>
</dbReference>
<dbReference type="EMBL" id="JTDE01005110">
    <property type="protein sequence ID" value="KAF7251369.1"/>
    <property type="molecule type" value="Genomic_DNA"/>
</dbReference>
<dbReference type="CDD" id="cd11384">
    <property type="entry name" value="RagA_like"/>
    <property type="match status" value="1"/>
</dbReference>
<dbReference type="GO" id="GO:1990131">
    <property type="term" value="C:Gtr1-Gtr2 GTPase complex"/>
    <property type="evidence" value="ECO:0007669"/>
    <property type="project" value="TreeGrafter"/>
</dbReference>
<protein>
    <recommendedName>
        <fullName evidence="10">Ras-related GTP-binding protein A</fullName>
    </recommendedName>
</protein>
<dbReference type="SUPFAM" id="SSF52540">
    <property type="entry name" value="P-loop containing nucleoside triphosphate hydrolases"/>
    <property type="match status" value="1"/>
</dbReference>
<evidence type="ECO:0000256" key="6">
    <source>
        <dbReference type="ARBA" id="ARBA00049117"/>
    </source>
</evidence>
<dbReference type="InterPro" id="IPR027417">
    <property type="entry name" value="P-loop_NTPase"/>
</dbReference>
<accession>A0A8S9YI17</accession>
<sequence>MRKKVLLMGKSGSGKTSMRSIIFANYIARDTLRLGPTMDVEHTHMRILSGLVLNLWDCGGQDGFMESYFVNQRETIFRNVEVLIYVFDIDNQEVTKDLSYYRSCVEAVNQNSPGAKIFCLIHKTDLVNKSQLSDTFNERKARVEEITKPIKCSCFATSIWDDTLFNAWSKILYELTPNVQMLERGLKQLCELLEADEVILFERATFLQLACHSRQSHPDEHRFDKISNIVKQFKLSCSKVGANFTKIELRNQYFTAFIDVFTSSTYIMVVCSDPSIASSATLWNIRNARKHFERLEKFEQPHSAIAQR</sequence>
<keyword evidence="9" id="KW-1185">Reference proteome</keyword>
<dbReference type="Gene3D" id="3.40.50.300">
    <property type="entry name" value="P-loop containing nucleotide triphosphate hydrolases"/>
    <property type="match status" value="1"/>
</dbReference>
<evidence type="ECO:0000313" key="8">
    <source>
        <dbReference type="EMBL" id="KAF7251369.1"/>
    </source>
</evidence>
<dbReference type="GO" id="GO:0005764">
    <property type="term" value="C:lysosome"/>
    <property type="evidence" value="ECO:0007669"/>
    <property type="project" value="TreeGrafter"/>
</dbReference>
<dbReference type="AlphaFoldDB" id="A0A8S9YI17"/>